<gene>
    <name evidence="3" type="ORF">D0809_27535</name>
</gene>
<keyword evidence="1" id="KW-0175">Coiled coil</keyword>
<evidence type="ECO:0000313" key="4">
    <source>
        <dbReference type="Proteomes" id="UP000298340"/>
    </source>
</evidence>
<evidence type="ECO:0000313" key="3">
    <source>
        <dbReference type="EMBL" id="TEB41043.1"/>
    </source>
</evidence>
<evidence type="ECO:0000256" key="1">
    <source>
        <dbReference type="SAM" id="Coils"/>
    </source>
</evidence>
<comment type="caution">
    <text evidence="3">The sequence shown here is derived from an EMBL/GenBank/DDBJ whole genome shotgun (WGS) entry which is preliminary data.</text>
</comment>
<organism evidence="3 4">
    <name type="scientific">Flavobacterium circumlabens</name>
    <dbReference type="NCBI Taxonomy" id="2133765"/>
    <lineage>
        <taxon>Bacteria</taxon>
        <taxon>Pseudomonadati</taxon>
        <taxon>Bacteroidota</taxon>
        <taxon>Flavobacteriia</taxon>
        <taxon>Flavobacteriales</taxon>
        <taxon>Flavobacteriaceae</taxon>
        <taxon>Flavobacterium</taxon>
    </lineage>
</organism>
<protein>
    <submittedName>
        <fullName evidence="3">Histidine kinase</fullName>
    </submittedName>
</protein>
<feature type="non-terminal residue" evidence="3">
    <location>
        <position position="1"/>
    </location>
</feature>
<reference evidence="3 4" key="1">
    <citation type="journal article" date="2018" name="Syst. Appl. Microbiol.">
        <title>Flavobacterium circumlabens sp. nov. and Flavobacterium cupreum sp. nov., two psychrotrophic species isolated from Antarctic environmental samples.</title>
        <authorList>
            <person name="Kralova S."/>
            <person name="Busse H.J."/>
            <person name="Svec P."/>
            <person name="Maslanova I."/>
            <person name="Stankova E."/>
            <person name="Bartak M."/>
            <person name="Sedlacek I."/>
        </authorList>
    </citation>
    <scope>NUCLEOTIDE SEQUENCE [LARGE SCALE GENOMIC DNA]</scope>
    <source>
        <strain evidence="3 4">CCM 8828</strain>
    </source>
</reference>
<dbReference type="Proteomes" id="UP000298340">
    <property type="component" value="Unassembled WGS sequence"/>
</dbReference>
<keyword evidence="3" id="KW-0418">Kinase</keyword>
<dbReference type="GO" id="GO:0016301">
    <property type="term" value="F:kinase activity"/>
    <property type="evidence" value="ECO:0007669"/>
    <property type="project" value="UniProtKB-KW"/>
</dbReference>
<proteinExistence type="predicted"/>
<evidence type="ECO:0000256" key="2">
    <source>
        <dbReference type="SAM" id="Phobius"/>
    </source>
</evidence>
<keyword evidence="2" id="KW-1133">Transmembrane helix</keyword>
<keyword evidence="3" id="KW-0808">Transferase</keyword>
<name>A0A4Y7U3N3_9FLAO</name>
<accession>A0A4Y7U3N3</accession>
<dbReference type="AlphaFoldDB" id="A0A4Y7U3N3"/>
<dbReference type="Gene3D" id="1.10.287.70">
    <property type="match status" value="1"/>
</dbReference>
<feature type="transmembrane region" description="Helical" evidence="2">
    <location>
        <begin position="71"/>
        <end position="91"/>
    </location>
</feature>
<dbReference type="RefSeq" id="WP_202978564.1">
    <property type="nucleotide sequence ID" value="NZ_QWDN01000628.1"/>
</dbReference>
<keyword evidence="2" id="KW-0472">Membrane</keyword>
<keyword evidence="2" id="KW-0812">Transmembrane</keyword>
<feature type="non-terminal residue" evidence="3">
    <location>
        <position position="125"/>
    </location>
</feature>
<sequence>FKADSSTGDYLGAIKHYQLYKSLSDSVFKGEKSKQINSLQVEFESEKKDKNIDLLTQEAKLQKIQIQNDTVVRYVFIGSVLVLVLFLAFLYNSFRSKKKKNEELEIQRQQINEQNELNKKMLIEK</sequence>
<feature type="coiled-coil region" evidence="1">
    <location>
        <begin position="94"/>
        <end position="124"/>
    </location>
</feature>
<dbReference type="EMBL" id="QWDN01000628">
    <property type="protein sequence ID" value="TEB41043.1"/>
    <property type="molecule type" value="Genomic_DNA"/>
</dbReference>